<protein>
    <submittedName>
        <fullName evidence="1">Uncharacterized protein</fullName>
    </submittedName>
</protein>
<dbReference type="EMBL" id="LR134117">
    <property type="protein sequence ID" value="VDZ51089.1"/>
    <property type="molecule type" value="Genomic_DNA"/>
</dbReference>
<organism evidence="1 2">
    <name type="scientific">Serratia odorifera</name>
    <dbReference type="NCBI Taxonomy" id="618"/>
    <lineage>
        <taxon>Bacteria</taxon>
        <taxon>Pseudomonadati</taxon>
        <taxon>Pseudomonadota</taxon>
        <taxon>Gammaproteobacteria</taxon>
        <taxon>Enterobacterales</taxon>
        <taxon>Yersiniaceae</taxon>
        <taxon>Serratia</taxon>
    </lineage>
</organism>
<evidence type="ECO:0000313" key="1">
    <source>
        <dbReference type="EMBL" id="VDZ51089.1"/>
    </source>
</evidence>
<name>A0A447KJQ4_SEROD</name>
<dbReference type="AlphaFoldDB" id="A0A447KJQ4"/>
<proteinExistence type="predicted"/>
<gene>
    <name evidence="1" type="ORF">NCTC11214_00028</name>
</gene>
<dbReference type="KEGG" id="sof:NCTC11214_00028"/>
<accession>A0A447KJQ4</accession>
<dbReference type="Proteomes" id="UP000281391">
    <property type="component" value="Chromosome"/>
</dbReference>
<reference evidence="1 2" key="1">
    <citation type="submission" date="2018-12" db="EMBL/GenBank/DDBJ databases">
        <authorList>
            <consortium name="Pathogen Informatics"/>
        </authorList>
    </citation>
    <scope>NUCLEOTIDE SEQUENCE [LARGE SCALE GENOMIC DNA]</scope>
    <source>
        <strain evidence="1 2">NCTC11214</strain>
    </source>
</reference>
<evidence type="ECO:0000313" key="2">
    <source>
        <dbReference type="Proteomes" id="UP000281391"/>
    </source>
</evidence>
<sequence>MLFQSQGEMLLMIFPPTKNLIEPTETSPKVKKKHYEKTKKI</sequence>